<accession>A0A382H0D2</accession>
<proteinExistence type="predicted"/>
<dbReference type="AlphaFoldDB" id="A0A382H0D2"/>
<dbReference type="EMBL" id="UINC01058393">
    <property type="protein sequence ID" value="SVB80602.1"/>
    <property type="molecule type" value="Genomic_DNA"/>
</dbReference>
<protein>
    <submittedName>
        <fullName evidence="2">Uncharacterized protein</fullName>
    </submittedName>
</protein>
<keyword evidence="1" id="KW-0812">Transmembrane</keyword>
<name>A0A382H0D2_9ZZZZ</name>
<organism evidence="2">
    <name type="scientific">marine metagenome</name>
    <dbReference type="NCBI Taxonomy" id="408172"/>
    <lineage>
        <taxon>unclassified sequences</taxon>
        <taxon>metagenomes</taxon>
        <taxon>ecological metagenomes</taxon>
    </lineage>
</organism>
<evidence type="ECO:0000256" key="1">
    <source>
        <dbReference type="SAM" id="Phobius"/>
    </source>
</evidence>
<reference evidence="2" key="1">
    <citation type="submission" date="2018-05" db="EMBL/GenBank/DDBJ databases">
        <authorList>
            <person name="Lanie J.A."/>
            <person name="Ng W.-L."/>
            <person name="Kazmierczak K.M."/>
            <person name="Andrzejewski T.M."/>
            <person name="Davidsen T.M."/>
            <person name="Wayne K.J."/>
            <person name="Tettelin H."/>
            <person name="Glass J.I."/>
            <person name="Rusch D."/>
            <person name="Podicherti R."/>
            <person name="Tsui H.-C.T."/>
            <person name="Winkler M.E."/>
        </authorList>
    </citation>
    <scope>NUCLEOTIDE SEQUENCE</scope>
</reference>
<gene>
    <name evidence="2" type="ORF">METZ01_LOCUS233456</name>
</gene>
<keyword evidence="1" id="KW-1133">Transmembrane helix</keyword>
<feature type="transmembrane region" description="Helical" evidence="1">
    <location>
        <begin position="38"/>
        <end position="56"/>
    </location>
</feature>
<feature type="transmembrane region" description="Helical" evidence="1">
    <location>
        <begin position="12"/>
        <end position="32"/>
    </location>
</feature>
<sequence length="60" mass="6798">MTRNQFTEASGDFSLYGVARFTSYIMSAMALYMENFQVAAIAFGFGATLGFLRRIARIWE</sequence>
<evidence type="ECO:0000313" key="2">
    <source>
        <dbReference type="EMBL" id="SVB80602.1"/>
    </source>
</evidence>
<keyword evidence="1" id="KW-0472">Membrane</keyword>